<name>A0ABU9BEG0_9BURK</name>
<keyword evidence="1" id="KW-0472">Membrane</keyword>
<sequence length="91" mass="9631">MQITLRVLAAIFGAWACTWAVTAGGVALLVGVGVDFHPAEQTMTMAGLLLFLVLFLWVLVARSLRRVGWVLALGTALPTALALALQSRLVA</sequence>
<evidence type="ECO:0000256" key="1">
    <source>
        <dbReference type="SAM" id="Phobius"/>
    </source>
</evidence>
<organism evidence="2 3">
    <name type="scientific">Pseudaquabacterium rugosum</name>
    <dbReference type="NCBI Taxonomy" id="2984194"/>
    <lineage>
        <taxon>Bacteria</taxon>
        <taxon>Pseudomonadati</taxon>
        <taxon>Pseudomonadota</taxon>
        <taxon>Betaproteobacteria</taxon>
        <taxon>Burkholderiales</taxon>
        <taxon>Sphaerotilaceae</taxon>
        <taxon>Pseudaquabacterium</taxon>
    </lineage>
</organism>
<feature type="transmembrane region" description="Helical" evidence="1">
    <location>
        <begin position="42"/>
        <end position="60"/>
    </location>
</feature>
<evidence type="ECO:0000313" key="3">
    <source>
        <dbReference type="Proteomes" id="UP001368500"/>
    </source>
</evidence>
<keyword evidence="3" id="KW-1185">Reference proteome</keyword>
<proteinExistence type="predicted"/>
<keyword evidence="1" id="KW-0812">Transmembrane</keyword>
<evidence type="ECO:0000313" key="2">
    <source>
        <dbReference type="EMBL" id="MEK8028317.1"/>
    </source>
</evidence>
<feature type="transmembrane region" description="Helical" evidence="1">
    <location>
        <begin position="7"/>
        <end position="30"/>
    </location>
</feature>
<dbReference type="EMBL" id="JBBUTF010000022">
    <property type="protein sequence ID" value="MEK8028317.1"/>
    <property type="molecule type" value="Genomic_DNA"/>
</dbReference>
<keyword evidence="1" id="KW-1133">Transmembrane helix</keyword>
<reference evidence="2 3" key="1">
    <citation type="submission" date="2024-04" db="EMBL/GenBank/DDBJ databases">
        <title>Novel species of the genus Ideonella isolated from streams.</title>
        <authorList>
            <person name="Lu H."/>
        </authorList>
    </citation>
    <scope>NUCLEOTIDE SEQUENCE [LARGE SCALE GENOMIC DNA]</scope>
    <source>
        <strain evidence="2 3">BYS139W</strain>
    </source>
</reference>
<comment type="caution">
    <text evidence="2">The sequence shown here is derived from an EMBL/GenBank/DDBJ whole genome shotgun (WGS) entry which is preliminary data.</text>
</comment>
<feature type="transmembrane region" description="Helical" evidence="1">
    <location>
        <begin position="67"/>
        <end position="85"/>
    </location>
</feature>
<dbReference type="Proteomes" id="UP001368500">
    <property type="component" value="Unassembled WGS sequence"/>
</dbReference>
<accession>A0ABU9BEG0</accession>
<gene>
    <name evidence="2" type="ORF">AACH11_20345</name>
</gene>
<dbReference type="RefSeq" id="WP_341376104.1">
    <property type="nucleotide sequence ID" value="NZ_JBBUTF010000022.1"/>
</dbReference>
<protein>
    <submittedName>
        <fullName evidence="2">Iron uptake protein</fullName>
    </submittedName>
</protein>